<dbReference type="EMBL" id="JBEDUW010000001">
    <property type="protein sequence ID" value="KAK9951612.1"/>
    <property type="molecule type" value="Genomic_DNA"/>
</dbReference>
<organism evidence="3 4">
    <name type="scientific">Rubus argutus</name>
    <name type="common">Southern blackberry</name>
    <dbReference type="NCBI Taxonomy" id="59490"/>
    <lineage>
        <taxon>Eukaryota</taxon>
        <taxon>Viridiplantae</taxon>
        <taxon>Streptophyta</taxon>
        <taxon>Embryophyta</taxon>
        <taxon>Tracheophyta</taxon>
        <taxon>Spermatophyta</taxon>
        <taxon>Magnoliopsida</taxon>
        <taxon>eudicotyledons</taxon>
        <taxon>Gunneridae</taxon>
        <taxon>Pentapetalae</taxon>
        <taxon>rosids</taxon>
        <taxon>fabids</taxon>
        <taxon>Rosales</taxon>
        <taxon>Rosaceae</taxon>
        <taxon>Rosoideae</taxon>
        <taxon>Rosoideae incertae sedis</taxon>
        <taxon>Rubus</taxon>
    </lineage>
</organism>
<name>A0AAW1YSR5_RUBAR</name>
<evidence type="ECO:0000256" key="2">
    <source>
        <dbReference type="SAM" id="Phobius"/>
    </source>
</evidence>
<evidence type="ECO:0000313" key="3">
    <source>
        <dbReference type="EMBL" id="KAK9951612.1"/>
    </source>
</evidence>
<protein>
    <submittedName>
        <fullName evidence="3">Uncharacterized protein</fullName>
    </submittedName>
</protein>
<feature type="region of interest" description="Disordered" evidence="1">
    <location>
        <begin position="97"/>
        <end position="133"/>
    </location>
</feature>
<keyword evidence="2" id="KW-0472">Membrane</keyword>
<keyword evidence="2" id="KW-1133">Transmembrane helix</keyword>
<proteinExistence type="predicted"/>
<accession>A0AAW1YSR5</accession>
<evidence type="ECO:0000313" key="4">
    <source>
        <dbReference type="Proteomes" id="UP001457282"/>
    </source>
</evidence>
<keyword evidence="4" id="KW-1185">Reference proteome</keyword>
<comment type="caution">
    <text evidence="3">The sequence shown here is derived from an EMBL/GenBank/DDBJ whole genome shotgun (WGS) entry which is preliminary data.</text>
</comment>
<sequence>MAIGNAKHISINGTSKQNLDKFILGSVKVSTLPQLSNSIIVVNHNQVQASRSARKVVVEPLPHQPLHHQNNTTVSIFFFFLIIVIATVGGYRAIQELSGTGRARPGKSSSSGVADPRRNPLWSASPRARVSNR</sequence>
<evidence type="ECO:0000256" key="1">
    <source>
        <dbReference type="SAM" id="MobiDB-lite"/>
    </source>
</evidence>
<reference evidence="3 4" key="1">
    <citation type="journal article" date="2023" name="G3 (Bethesda)">
        <title>A chromosome-length genome assembly and annotation of blackberry (Rubus argutus, cv. 'Hillquist').</title>
        <authorList>
            <person name="Bruna T."/>
            <person name="Aryal R."/>
            <person name="Dudchenko O."/>
            <person name="Sargent D.J."/>
            <person name="Mead D."/>
            <person name="Buti M."/>
            <person name="Cavallini A."/>
            <person name="Hytonen T."/>
            <person name="Andres J."/>
            <person name="Pham M."/>
            <person name="Weisz D."/>
            <person name="Mascagni F."/>
            <person name="Usai G."/>
            <person name="Natali L."/>
            <person name="Bassil N."/>
            <person name="Fernandez G.E."/>
            <person name="Lomsadze A."/>
            <person name="Armour M."/>
            <person name="Olukolu B."/>
            <person name="Poorten T."/>
            <person name="Britton C."/>
            <person name="Davik J."/>
            <person name="Ashrafi H."/>
            <person name="Aiden E.L."/>
            <person name="Borodovsky M."/>
            <person name="Worthington M."/>
        </authorList>
    </citation>
    <scope>NUCLEOTIDE SEQUENCE [LARGE SCALE GENOMIC DNA]</scope>
    <source>
        <strain evidence="3">PI 553951</strain>
    </source>
</reference>
<gene>
    <name evidence="3" type="ORF">M0R45_007050</name>
</gene>
<feature type="transmembrane region" description="Helical" evidence="2">
    <location>
        <begin position="74"/>
        <end position="94"/>
    </location>
</feature>
<dbReference type="Proteomes" id="UP001457282">
    <property type="component" value="Unassembled WGS sequence"/>
</dbReference>
<keyword evidence="2" id="KW-0812">Transmembrane</keyword>
<dbReference type="AlphaFoldDB" id="A0AAW1YSR5"/>